<feature type="compositionally biased region" description="Low complexity" evidence="1">
    <location>
        <begin position="54"/>
        <end position="64"/>
    </location>
</feature>
<proteinExistence type="predicted"/>
<reference evidence="2" key="4">
    <citation type="submission" date="2019-03" db="UniProtKB">
        <authorList>
            <consortium name="EnsemblPlants"/>
        </authorList>
    </citation>
    <scope>IDENTIFICATION</scope>
</reference>
<evidence type="ECO:0000256" key="1">
    <source>
        <dbReference type="SAM" id="MobiDB-lite"/>
    </source>
</evidence>
<sequence>MPADLPPEWDPMSAKEQLLWYLERLCAKAEEMSAVLGVARVGDPPMVTPLVNPTASTTTHASSAPVPDVSCSTTTPQEVLEVILDASPAYTATTPTTCSTDGLNQVVPTAIVNELCRGLLAGGGPSLSMADEVSGCRAAALWWEVRCSWAVLAARVRPGSLGHVVGGVARAR</sequence>
<name>A0A453RR47_AEGTS</name>
<evidence type="ECO:0000313" key="2">
    <source>
        <dbReference type="EnsemblPlants" id="AET7Gv20668900.29"/>
    </source>
</evidence>
<dbReference type="AlphaFoldDB" id="A0A453RR47"/>
<reference evidence="3" key="1">
    <citation type="journal article" date="2014" name="Science">
        <title>Ancient hybridizations among the ancestral genomes of bread wheat.</title>
        <authorList>
            <consortium name="International Wheat Genome Sequencing Consortium,"/>
            <person name="Marcussen T."/>
            <person name="Sandve S.R."/>
            <person name="Heier L."/>
            <person name="Spannagl M."/>
            <person name="Pfeifer M."/>
            <person name="Jakobsen K.S."/>
            <person name="Wulff B.B."/>
            <person name="Steuernagel B."/>
            <person name="Mayer K.F."/>
            <person name="Olsen O.A."/>
        </authorList>
    </citation>
    <scope>NUCLEOTIDE SEQUENCE [LARGE SCALE GENOMIC DNA]</scope>
    <source>
        <strain evidence="3">cv. AL8/78</strain>
    </source>
</reference>
<dbReference type="Gramene" id="AET7Gv20668900.29">
    <property type="protein sequence ID" value="AET7Gv20668900.29"/>
    <property type="gene ID" value="AET7Gv20668900"/>
</dbReference>
<evidence type="ECO:0000313" key="3">
    <source>
        <dbReference type="Proteomes" id="UP000015105"/>
    </source>
</evidence>
<feature type="region of interest" description="Disordered" evidence="1">
    <location>
        <begin position="50"/>
        <end position="71"/>
    </location>
</feature>
<protein>
    <submittedName>
        <fullName evidence="2">Uncharacterized protein</fullName>
    </submittedName>
</protein>
<accession>A0A453RR47</accession>
<organism evidence="2 3">
    <name type="scientific">Aegilops tauschii subsp. strangulata</name>
    <name type="common">Goatgrass</name>
    <dbReference type="NCBI Taxonomy" id="200361"/>
    <lineage>
        <taxon>Eukaryota</taxon>
        <taxon>Viridiplantae</taxon>
        <taxon>Streptophyta</taxon>
        <taxon>Embryophyta</taxon>
        <taxon>Tracheophyta</taxon>
        <taxon>Spermatophyta</taxon>
        <taxon>Magnoliopsida</taxon>
        <taxon>Liliopsida</taxon>
        <taxon>Poales</taxon>
        <taxon>Poaceae</taxon>
        <taxon>BOP clade</taxon>
        <taxon>Pooideae</taxon>
        <taxon>Triticodae</taxon>
        <taxon>Triticeae</taxon>
        <taxon>Triticinae</taxon>
        <taxon>Aegilops</taxon>
    </lineage>
</organism>
<reference evidence="3" key="2">
    <citation type="journal article" date="2017" name="Nat. Plants">
        <title>The Aegilops tauschii genome reveals multiple impacts of transposons.</title>
        <authorList>
            <person name="Zhao G."/>
            <person name="Zou C."/>
            <person name="Li K."/>
            <person name="Wang K."/>
            <person name="Li T."/>
            <person name="Gao L."/>
            <person name="Zhang X."/>
            <person name="Wang H."/>
            <person name="Yang Z."/>
            <person name="Liu X."/>
            <person name="Jiang W."/>
            <person name="Mao L."/>
            <person name="Kong X."/>
            <person name="Jiao Y."/>
            <person name="Jia J."/>
        </authorList>
    </citation>
    <scope>NUCLEOTIDE SEQUENCE [LARGE SCALE GENOMIC DNA]</scope>
    <source>
        <strain evidence="3">cv. AL8/78</strain>
    </source>
</reference>
<dbReference type="EnsemblPlants" id="AET7Gv20668900.29">
    <property type="protein sequence ID" value="AET7Gv20668900.29"/>
    <property type="gene ID" value="AET7Gv20668900"/>
</dbReference>
<dbReference type="Proteomes" id="UP000015105">
    <property type="component" value="Chromosome 7D"/>
</dbReference>
<reference evidence="2" key="5">
    <citation type="journal article" date="2021" name="G3 (Bethesda)">
        <title>Aegilops tauschii genome assembly Aet v5.0 features greater sequence contiguity and improved annotation.</title>
        <authorList>
            <person name="Wang L."/>
            <person name="Zhu T."/>
            <person name="Rodriguez J.C."/>
            <person name="Deal K.R."/>
            <person name="Dubcovsky J."/>
            <person name="McGuire P.E."/>
            <person name="Lux T."/>
            <person name="Spannagl M."/>
            <person name="Mayer K.F.X."/>
            <person name="Baldrich P."/>
            <person name="Meyers B.C."/>
            <person name="Huo N."/>
            <person name="Gu Y.Q."/>
            <person name="Zhou H."/>
            <person name="Devos K.M."/>
            <person name="Bennetzen J.L."/>
            <person name="Unver T."/>
            <person name="Budak H."/>
            <person name="Gulick P.J."/>
            <person name="Galiba G."/>
            <person name="Kalapos B."/>
            <person name="Nelson D.R."/>
            <person name="Li P."/>
            <person name="You F.M."/>
            <person name="Luo M.C."/>
            <person name="Dvorak J."/>
        </authorList>
    </citation>
    <scope>NUCLEOTIDE SEQUENCE [LARGE SCALE GENOMIC DNA]</scope>
    <source>
        <strain evidence="2">cv. AL8/78</strain>
    </source>
</reference>
<reference evidence="2" key="3">
    <citation type="journal article" date="2017" name="Nature">
        <title>Genome sequence of the progenitor of the wheat D genome Aegilops tauschii.</title>
        <authorList>
            <person name="Luo M.C."/>
            <person name="Gu Y.Q."/>
            <person name="Puiu D."/>
            <person name="Wang H."/>
            <person name="Twardziok S.O."/>
            <person name="Deal K.R."/>
            <person name="Huo N."/>
            <person name="Zhu T."/>
            <person name="Wang L."/>
            <person name="Wang Y."/>
            <person name="McGuire P.E."/>
            <person name="Liu S."/>
            <person name="Long H."/>
            <person name="Ramasamy R.K."/>
            <person name="Rodriguez J.C."/>
            <person name="Van S.L."/>
            <person name="Yuan L."/>
            <person name="Wang Z."/>
            <person name="Xia Z."/>
            <person name="Xiao L."/>
            <person name="Anderson O.D."/>
            <person name="Ouyang S."/>
            <person name="Liang Y."/>
            <person name="Zimin A.V."/>
            <person name="Pertea G."/>
            <person name="Qi P."/>
            <person name="Bennetzen J.L."/>
            <person name="Dai X."/>
            <person name="Dawson M.W."/>
            <person name="Muller H.G."/>
            <person name="Kugler K."/>
            <person name="Rivarola-Duarte L."/>
            <person name="Spannagl M."/>
            <person name="Mayer K.F.X."/>
            <person name="Lu F.H."/>
            <person name="Bevan M.W."/>
            <person name="Leroy P."/>
            <person name="Li P."/>
            <person name="You F.M."/>
            <person name="Sun Q."/>
            <person name="Liu Z."/>
            <person name="Lyons E."/>
            <person name="Wicker T."/>
            <person name="Salzberg S.L."/>
            <person name="Devos K.M."/>
            <person name="Dvorak J."/>
        </authorList>
    </citation>
    <scope>NUCLEOTIDE SEQUENCE [LARGE SCALE GENOMIC DNA]</scope>
    <source>
        <strain evidence="2">cv. AL8/78</strain>
    </source>
</reference>
<keyword evidence="3" id="KW-1185">Reference proteome</keyword>